<dbReference type="InterPro" id="IPR002035">
    <property type="entry name" value="VWF_A"/>
</dbReference>
<evidence type="ECO:0000259" key="4">
    <source>
        <dbReference type="PROSITE" id="PS50234"/>
    </source>
</evidence>
<dbReference type="CDD" id="cd00198">
    <property type="entry name" value="vWFA"/>
    <property type="match status" value="1"/>
</dbReference>
<evidence type="ECO:0000256" key="1">
    <source>
        <dbReference type="SAM" id="Coils"/>
    </source>
</evidence>
<protein>
    <recommendedName>
        <fullName evidence="4">VWFA domain-containing protein</fullName>
    </recommendedName>
</protein>
<feature type="domain" description="VWFA" evidence="4">
    <location>
        <begin position="56"/>
        <end position="225"/>
    </location>
</feature>
<reference evidence="5 6" key="1">
    <citation type="submission" date="2019-02" db="EMBL/GenBank/DDBJ databases">
        <title>Deep-cultivation of Planctomycetes and their phenomic and genomic characterization uncovers novel biology.</title>
        <authorList>
            <person name="Wiegand S."/>
            <person name="Jogler M."/>
            <person name="Boedeker C."/>
            <person name="Pinto D."/>
            <person name="Vollmers J."/>
            <person name="Rivas-Marin E."/>
            <person name="Kohn T."/>
            <person name="Peeters S.H."/>
            <person name="Heuer A."/>
            <person name="Rast P."/>
            <person name="Oberbeckmann S."/>
            <person name="Bunk B."/>
            <person name="Jeske O."/>
            <person name="Meyerdierks A."/>
            <person name="Storesund J.E."/>
            <person name="Kallscheuer N."/>
            <person name="Luecker S."/>
            <person name="Lage O.M."/>
            <person name="Pohl T."/>
            <person name="Merkel B.J."/>
            <person name="Hornburger P."/>
            <person name="Mueller R.-W."/>
            <person name="Bruemmer F."/>
            <person name="Labrenz M."/>
            <person name="Spormann A.M."/>
            <person name="Op den Camp H."/>
            <person name="Overmann J."/>
            <person name="Amann R."/>
            <person name="Jetten M.S.M."/>
            <person name="Mascher T."/>
            <person name="Medema M.H."/>
            <person name="Devos D.P."/>
            <person name="Kaster A.-K."/>
            <person name="Ovreas L."/>
            <person name="Rohde M."/>
            <person name="Galperin M.Y."/>
            <person name="Jogler C."/>
        </authorList>
    </citation>
    <scope>NUCLEOTIDE SEQUENCE [LARGE SCALE GENOMIC DNA]</scope>
    <source>
        <strain evidence="5 6">Pan44</strain>
    </source>
</reference>
<dbReference type="Proteomes" id="UP000315700">
    <property type="component" value="Chromosome"/>
</dbReference>
<proteinExistence type="predicted"/>
<dbReference type="Pfam" id="PF13768">
    <property type="entry name" value="VWA_3"/>
    <property type="match status" value="1"/>
</dbReference>
<gene>
    <name evidence="5" type="ORF">Pan44_11630</name>
</gene>
<evidence type="ECO:0000256" key="2">
    <source>
        <dbReference type="SAM" id="MobiDB-lite"/>
    </source>
</evidence>
<dbReference type="PROSITE" id="PS50234">
    <property type="entry name" value="VWFA"/>
    <property type="match status" value="1"/>
</dbReference>
<feature type="chain" id="PRO_5021934632" description="VWFA domain-containing protein" evidence="3">
    <location>
        <begin position="20"/>
        <end position="825"/>
    </location>
</feature>
<feature type="coiled-coil region" evidence="1">
    <location>
        <begin position="482"/>
        <end position="531"/>
    </location>
</feature>
<sequence length="825" mass="86594" precursor="true">MAAAAAAVGLGQFSGVALASDAPSTLVRSYTAPNGETYLSVSLRAENLPAEPVPHDHVVLVDTSASQVGEHRRHALAVVDQFLAALPASDRVSVVAIDVGSAPMTKGFVTPSQAAAEAVSGLKKRVPAGATNLQAALTSALQQFDRTRPGSIVVIGDGMSIAHLLQPAELNSLTSAMKDARVAVHSYAVGSKTDMQLLGILATQTGGVVKIDNGQTTPDVVGRELATAATLPVFYPEALQVNWTGAEVQPSQALPMRADRSTVYLARGRVAPDATLTVSGGQSKYSWSVSQPQMTQGTTVLGHLWHSTNELGGDLLPLAGDELVAYAQDMQVARVESLEAQGTAAMKAGRKEVAQNIGRTLNSIEPGNVRAVVFQQAGEQDPAPLPSPPPAAADDLSPRELPSGRGLIADVEARRAALAGRLQRELEVAIQAARSEVTLDPAAAQARLEAELASLKAATEIDREAQDRLIRTANGALQDIKARRATLETAQASRQRAAAERRAAQQLENRLAADERNLKNLVDQVRAAMNDGFHGDSAAFEEAEAIGRIIYSRNPGSAMGTATVFEPEAAGALDKSSRLRALRSDKFLAMLHQVELSHVPFPDEPPINYPPAEVWQYITQLRQKWKSVDLHKNSPNEERIYKALDQTVDFQFTGQTLQEVINYLSTEHNITIRLDNTELTNAGVGPDQEIQLVISGITLRAALKLMLEDVGGTELAYIIEDEVMKITTREKADTIQQVRVYPVADLAISPIVQPMIAQSIAGSAGGGQGGLGGIGGGGGMGGGMGGMGGGGMGGMGGGGMGGMGGGGGGFFSVPNPEAAPLKKKQ</sequence>
<name>A0A517SAJ8_9PLAN</name>
<evidence type="ECO:0000313" key="5">
    <source>
        <dbReference type="EMBL" id="QDT53148.1"/>
    </source>
</evidence>
<dbReference type="AlphaFoldDB" id="A0A517SAJ8"/>
<dbReference type="KEGG" id="ccos:Pan44_11630"/>
<dbReference type="SMART" id="SM00327">
    <property type="entry name" value="VWA"/>
    <property type="match status" value="1"/>
</dbReference>
<accession>A0A517SAJ8</accession>
<dbReference type="InterPro" id="IPR036465">
    <property type="entry name" value="vWFA_dom_sf"/>
</dbReference>
<dbReference type="SUPFAM" id="SSF53300">
    <property type="entry name" value="vWA-like"/>
    <property type="match status" value="1"/>
</dbReference>
<keyword evidence="1" id="KW-0175">Coiled coil</keyword>
<evidence type="ECO:0000256" key="3">
    <source>
        <dbReference type="SAM" id="SignalP"/>
    </source>
</evidence>
<feature type="region of interest" description="Disordered" evidence="2">
    <location>
        <begin position="379"/>
        <end position="403"/>
    </location>
</feature>
<dbReference type="Gene3D" id="3.40.50.410">
    <property type="entry name" value="von Willebrand factor, type A domain"/>
    <property type="match status" value="1"/>
</dbReference>
<dbReference type="InParanoid" id="A0A517SAJ8"/>
<keyword evidence="3" id="KW-0732">Signal</keyword>
<organism evidence="5 6">
    <name type="scientific">Caulifigura coniformis</name>
    <dbReference type="NCBI Taxonomy" id="2527983"/>
    <lineage>
        <taxon>Bacteria</taxon>
        <taxon>Pseudomonadati</taxon>
        <taxon>Planctomycetota</taxon>
        <taxon>Planctomycetia</taxon>
        <taxon>Planctomycetales</taxon>
        <taxon>Planctomycetaceae</taxon>
        <taxon>Caulifigura</taxon>
    </lineage>
</organism>
<dbReference type="EMBL" id="CP036271">
    <property type="protein sequence ID" value="QDT53148.1"/>
    <property type="molecule type" value="Genomic_DNA"/>
</dbReference>
<keyword evidence="6" id="KW-1185">Reference proteome</keyword>
<feature type="signal peptide" evidence="3">
    <location>
        <begin position="1"/>
        <end position="19"/>
    </location>
</feature>
<evidence type="ECO:0000313" key="6">
    <source>
        <dbReference type="Proteomes" id="UP000315700"/>
    </source>
</evidence>